<evidence type="ECO:0000313" key="2">
    <source>
        <dbReference type="EMBL" id="BCK83845.1"/>
    </source>
</evidence>
<dbReference type="GO" id="GO:0070573">
    <property type="term" value="F:metallodipeptidase activity"/>
    <property type="evidence" value="ECO:0007669"/>
    <property type="project" value="TreeGrafter"/>
</dbReference>
<dbReference type="Proteomes" id="UP000679848">
    <property type="component" value="Chromosome"/>
</dbReference>
<dbReference type="PIRSF" id="PIRSF016599">
    <property type="entry name" value="Xaa-His_dipept"/>
    <property type="match status" value="1"/>
</dbReference>
<dbReference type="PANTHER" id="PTHR43501">
    <property type="entry name" value="CYTOSOL NON-SPECIFIC DIPEPTIDASE"/>
    <property type="match status" value="1"/>
</dbReference>
<dbReference type="GO" id="GO:0005829">
    <property type="term" value="C:cytosol"/>
    <property type="evidence" value="ECO:0007669"/>
    <property type="project" value="TreeGrafter"/>
</dbReference>
<dbReference type="Pfam" id="PF07687">
    <property type="entry name" value="M20_dimer"/>
    <property type="match status" value="1"/>
</dbReference>
<dbReference type="PANTHER" id="PTHR43501:SF1">
    <property type="entry name" value="CYTOSOL NON-SPECIFIC DIPEPTIDASE"/>
    <property type="match status" value="1"/>
</dbReference>
<evidence type="ECO:0000259" key="1">
    <source>
        <dbReference type="Pfam" id="PF07687"/>
    </source>
</evidence>
<dbReference type="Pfam" id="PF01546">
    <property type="entry name" value="Peptidase_M20"/>
    <property type="match status" value="1"/>
</dbReference>
<accession>A0A810QBB3</accession>
<dbReference type="GO" id="GO:0006508">
    <property type="term" value="P:proteolysis"/>
    <property type="evidence" value="ECO:0007669"/>
    <property type="project" value="InterPro"/>
</dbReference>
<dbReference type="InterPro" id="IPR002933">
    <property type="entry name" value="Peptidase_M20"/>
</dbReference>
<dbReference type="PRINTS" id="PR00934">
    <property type="entry name" value="XHISDIPTASE"/>
</dbReference>
<protein>
    <submittedName>
        <fullName evidence="2">Aminoacyl-histidine dipeptidase</fullName>
    </submittedName>
</protein>
<dbReference type="KEGG" id="pfaa:MM59RIKEN_11640"/>
<dbReference type="RefSeq" id="WP_213542893.1">
    <property type="nucleotide sequence ID" value="NZ_AP023420.1"/>
</dbReference>
<dbReference type="SUPFAM" id="SSF53187">
    <property type="entry name" value="Zn-dependent exopeptidases"/>
    <property type="match status" value="1"/>
</dbReference>
<gene>
    <name evidence="2" type="ORF">MM59RIKEN_11640</name>
</gene>
<name>A0A810QBB3_9FIRM</name>
<dbReference type="NCBIfam" id="TIGR01893">
    <property type="entry name" value="aa-his-dipept"/>
    <property type="match status" value="1"/>
</dbReference>
<dbReference type="InterPro" id="IPR001160">
    <property type="entry name" value="Peptidase_M20C"/>
</dbReference>
<reference evidence="2" key="1">
    <citation type="submission" date="2020-09" db="EMBL/GenBank/DDBJ databases">
        <title>New species isolated from human feces.</title>
        <authorList>
            <person name="Kitahara M."/>
            <person name="Shigeno Y."/>
            <person name="Shime M."/>
            <person name="Matsumoto Y."/>
            <person name="Nakamura S."/>
            <person name="Motooka D."/>
            <person name="Fukuoka S."/>
            <person name="Nishikawa H."/>
            <person name="Benno Y."/>
        </authorList>
    </citation>
    <scope>NUCLEOTIDE SEQUENCE</scope>
    <source>
        <strain evidence="2">MM59</strain>
    </source>
</reference>
<sequence length="474" mass="52899">MELRNLHYFREISAIPRKSFHEEKIADYLEAFARTHGLWHTRDQLHNVVFKKPGSAGREQEAPLMLQAHTDMVCAKEPWSRHDFLRDPIEIREKDGWMMANGTTLGADDGAGVANILGLLDEPALSHPPLECVFTVQEEDGMGGAKGLDMSALRSRRMIGLDGIQEGTTIYSASAVRGCKFQAKFCQDAAPAENTYRLTVSGLTSGHGALMIGAERANAIKVAARLLRQLSRACGIRLSEIRGGGLIHVIPRECAVVFAATPDLEVLREVLSGLMRQIHAEYAETDPGMEMVLERADAGETAWTTEADSRRLLDFLYLLPVGAQKRTAGKYEQVEGSFNLSILQFQNGTLDCDLVCRSNYPVSIEELWQTAQAYGEQFHVDGRMTMDYAGYHVPTDSPLIRLWDAVYRENTGQALRLTYMHSALDAGTICERLGISDMIVVMPTVLDVHTPQERMNVDSFCRTYEYLKQILIRT</sequence>
<dbReference type="EMBL" id="AP023420">
    <property type="protein sequence ID" value="BCK83845.1"/>
    <property type="molecule type" value="Genomic_DNA"/>
</dbReference>
<dbReference type="AlphaFoldDB" id="A0A810QBB3"/>
<dbReference type="InterPro" id="IPR011650">
    <property type="entry name" value="Peptidase_M20_dimer"/>
</dbReference>
<evidence type="ECO:0000313" key="3">
    <source>
        <dbReference type="Proteomes" id="UP000679848"/>
    </source>
</evidence>
<keyword evidence="3" id="KW-1185">Reference proteome</keyword>
<organism evidence="2 3">
    <name type="scientific">Pusillibacter faecalis</name>
    <dbReference type="NCBI Taxonomy" id="2714358"/>
    <lineage>
        <taxon>Bacteria</taxon>
        <taxon>Bacillati</taxon>
        <taxon>Bacillota</taxon>
        <taxon>Clostridia</taxon>
        <taxon>Eubacteriales</taxon>
        <taxon>Oscillospiraceae</taxon>
        <taxon>Pusillibacter</taxon>
    </lineage>
</organism>
<proteinExistence type="predicted"/>
<feature type="domain" description="Peptidase M20 dimerisation" evidence="1">
    <location>
        <begin position="204"/>
        <end position="281"/>
    </location>
</feature>
<dbReference type="Gene3D" id="3.40.630.10">
    <property type="entry name" value="Zn peptidases"/>
    <property type="match status" value="2"/>
</dbReference>